<keyword evidence="3" id="KW-0547">Nucleotide-binding</keyword>
<dbReference type="CDD" id="cd01167">
    <property type="entry name" value="bac_FRK"/>
    <property type="match status" value="1"/>
</dbReference>
<dbReference type="SUPFAM" id="SSF53613">
    <property type="entry name" value="Ribokinase-like"/>
    <property type="match status" value="1"/>
</dbReference>
<protein>
    <submittedName>
        <fullName evidence="7">Carbohydrate kinase</fullName>
    </submittedName>
</protein>
<keyword evidence="2" id="KW-0808">Transferase</keyword>
<reference evidence="7 8" key="1">
    <citation type="submission" date="2020-05" db="EMBL/GenBank/DDBJ databases">
        <title>Complete genome sequence of Deefgea sp. D17.</title>
        <authorList>
            <person name="Bae J.-W."/>
            <person name="Han J.E."/>
        </authorList>
    </citation>
    <scope>NUCLEOTIDE SEQUENCE [LARGE SCALE GENOMIC DNA]</scope>
    <source>
        <strain evidence="7 8">D17</strain>
    </source>
</reference>
<dbReference type="PANTHER" id="PTHR43085">
    <property type="entry name" value="HEXOKINASE FAMILY MEMBER"/>
    <property type="match status" value="1"/>
</dbReference>
<dbReference type="InterPro" id="IPR029056">
    <property type="entry name" value="Ribokinase-like"/>
</dbReference>
<feature type="domain" description="Carbohydrate kinase PfkB" evidence="6">
    <location>
        <begin position="5"/>
        <end position="289"/>
    </location>
</feature>
<dbReference type="AlphaFoldDB" id="A0A6M8SU54"/>
<accession>A0A6M8SU54</accession>
<evidence type="ECO:0000313" key="7">
    <source>
        <dbReference type="EMBL" id="QKJ67026.1"/>
    </source>
</evidence>
<organism evidence="7 8">
    <name type="scientific">Deefgea piscis</name>
    <dbReference type="NCBI Taxonomy" id="2739061"/>
    <lineage>
        <taxon>Bacteria</taxon>
        <taxon>Pseudomonadati</taxon>
        <taxon>Pseudomonadota</taxon>
        <taxon>Betaproteobacteria</taxon>
        <taxon>Neisseriales</taxon>
        <taxon>Chitinibacteraceae</taxon>
        <taxon>Deefgea</taxon>
    </lineage>
</organism>
<keyword evidence="4 7" id="KW-0418">Kinase</keyword>
<evidence type="ECO:0000256" key="4">
    <source>
        <dbReference type="ARBA" id="ARBA00022777"/>
    </source>
</evidence>
<gene>
    <name evidence="7" type="ORF">HQN60_10145</name>
</gene>
<dbReference type="GO" id="GO:0016301">
    <property type="term" value="F:kinase activity"/>
    <property type="evidence" value="ECO:0007669"/>
    <property type="project" value="UniProtKB-KW"/>
</dbReference>
<dbReference type="Pfam" id="PF00294">
    <property type="entry name" value="PfkB"/>
    <property type="match status" value="1"/>
</dbReference>
<keyword evidence="5" id="KW-0067">ATP-binding</keyword>
<dbReference type="KEGG" id="dee:HQN60_10145"/>
<dbReference type="RefSeq" id="WP_173533529.1">
    <property type="nucleotide sequence ID" value="NZ_CP054143.1"/>
</dbReference>
<dbReference type="EMBL" id="CP054143">
    <property type="protein sequence ID" value="QKJ67026.1"/>
    <property type="molecule type" value="Genomic_DNA"/>
</dbReference>
<evidence type="ECO:0000256" key="1">
    <source>
        <dbReference type="ARBA" id="ARBA00010688"/>
    </source>
</evidence>
<dbReference type="InterPro" id="IPR050306">
    <property type="entry name" value="PfkB_Carbo_kinase"/>
</dbReference>
<evidence type="ECO:0000259" key="6">
    <source>
        <dbReference type="Pfam" id="PF00294"/>
    </source>
</evidence>
<dbReference type="PANTHER" id="PTHR43085:SF1">
    <property type="entry name" value="PSEUDOURIDINE KINASE-RELATED"/>
    <property type="match status" value="1"/>
</dbReference>
<keyword evidence="8" id="KW-1185">Reference proteome</keyword>
<comment type="similarity">
    <text evidence="1">Belongs to the carbohydrate kinase PfkB family.</text>
</comment>
<evidence type="ECO:0000256" key="2">
    <source>
        <dbReference type="ARBA" id="ARBA00022679"/>
    </source>
</evidence>
<evidence type="ECO:0000256" key="3">
    <source>
        <dbReference type="ARBA" id="ARBA00022741"/>
    </source>
</evidence>
<evidence type="ECO:0000256" key="5">
    <source>
        <dbReference type="ARBA" id="ARBA00022840"/>
    </source>
</evidence>
<evidence type="ECO:0000313" key="8">
    <source>
        <dbReference type="Proteomes" id="UP000504844"/>
    </source>
</evidence>
<name>A0A6M8SU54_9NEIS</name>
<proteinExistence type="inferred from homology"/>
<sequence length="301" mass="32755">MQNPRLLVFGEALTDMIRLDDSHWLTRAGGSCWNVARVAARLGIATGFAGSISNECFGEEIAQQSAAAGLDLRFLQRSDKNPFMAVVHQTQPPAYYFLGNDTADLAFQIELLPPHWRESLHVAHFGSLGLVREPLASQLLALAMELKQAGVQISYDPNWRNVMGPDYRQRFETFLSIADWIKISDEDLAHLLPELPLDLALEQVIAWAGDAQILYTQGAQGLRLYHNGQVDFIAALPVTVVDTVGAGDASMGGWLSSLLAFPARSPQEHAQFAAATAATVCQYPGAYAPQLAEVNSTLAGH</sequence>
<dbReference type="Proteomes" id="UP000504844">
    <property type="component" value="Chromosome"/>
</dbReference>
<dbReference type="Gene3D" id="3.40.1190.20">
    <property type="match status" value="1"/>
</dbReference>
<dbReference type="InterPro" id="IPR011611">
    <property type="entry name" value="PfkB_dom"/>
</dbReference>
<dbReference type="GO" id="GO:0005524">
    <property type="term" value="F:ATP binding"/>
    <property type="evidence" value="ECO:0007669"/>
    <property type="project" value="UniProtKB-KW"/>
</dbReference>